<name>A0A9N9PBS3_9GLOM</name>
<evidence type="ECO:0000313" key="1">
    <source>
        <dbReference type="EMBL" id="CAG8805631.1"/>
    </source>
</evidence>
<gene>
    <name evidence="1" type="ORF">CPELLU_LOCUS18124</name>
</gene>
<organism evidence="1 2">
    <name type="scientific">Cetraspora pellucida</name>
    <dbReference type="NCBI Taxonomy" id="1433469"/>
    <lineage>
        <taxon>Eukaryota</taxon>
        <taxon>Fungi</taxon>
        <taxon>Fungi incertae sedis</taxon>
        <taxon>Mucoromycota</taxon>
        <taxon>Glomeromycotina</taxon>
        <taxon>Glomeromycetes</taxon>
        <taxon>Diversisporales</taxon>
        <taxon>Gigasporaceae</taxon>
        <taxon>Cetraspora</taxon>
    </lineage>
</organism>
<proteinExistence type="predicted"/>
<feature type="non-terminal residue" evidence="1">
    <location>
        <position position="47"/>
    </location>
</feature>
<reference evidence="1" key="1">
    <citation type="submission" date="2021-06" db="EMBL/GenBank/DDBJ databases">
        <authorList>
            <person name="Kallberg Y."/>
            <person name="Tangrot J."/>
            <person name="Rosling A."/>
        </authorList>
    </citation>
    <scope>NUCLEOTIDE SEQUENCE</scope>
    <source>
        <strain evidence="1">FL966</strain>
    </source>
</reference>
<dbReference type="Proteomes" id="UP000789759">
    <property type="component" value="Unassembled WGS sequence"/>
</dbReference>
<accession>A0A9N9PBS3</accession>
<dbReference type="AlphaFoldDB" id="A0A9N9PBS3"/>
<protein>
    <submittedName>
        <fullName evidence="1">12484_t:CDS:1</fullName>
    </submittedName>
</protein>
<comment type="caution">
    <text evidence="1">The sequence shown here is derived from an EMBL/GenBank/DDBJ whole genome shotgun (WGS) entry which is preliminary data.</text>
</comment>
<dbReference type="EMBL" id="CAJVQA010034338">
    <property type="protein sequence ID" value="CAG8805631.1"/>
    <property type="molecule type" value="Genomic_DNA"/>
</dbReference>
<keyword evidence="2" id="KW-1185">Reference proteome</keyword>
<sequence>MSNIQKLQDVSKPNKNQFCIKLYKKAYVISTYSKASVAKDLPKKKQK</sequence>
<evidence type="ECO:0000313" key="2">
    <source>
        <dbReference type="Proteomes" id="UP000789759"/>
    </source>
</evidence>